<sequence>MGCCREWVLRERRAYYDPVWDVVESRETSSSAAHIQRMVITEEEQQNIQNTSTQQAQTASELHHIASSLNYLLFGHPELVLHVNRAGGIEGVNPGPLRVLNRIPGSSNVLLVAARETANDWKLTVVVDGVSDLLRDHLDGFEVVLGCGWEAPGDCSPSRRVVSKMQTYEGSGMWFKIYGGRRREESSD</sequence>
<accession>A0A0S3SUQ0</accession>
<evidence type="ECO:0000313" key="1">
    <source>
        <dbReference type="EMBL" id="BAT96496.1"/>
    </source>
</evidence>
<reference evidence="1 2" key="1">
    <citation type="journal article" date="2015" name="Sci. Rep.">
        <title>The power of single molecule real-time sequencing technology in the de novo assembly of a eukaryotic genome.</title>
        <authorList>
            <person name="Sakai H."/>
            <person name="Naito K."/>
            <person name="Ogiso-Tanaka E."/>
            <person name="Takahashi Y."/>
            <person name="Iseki K."/>
            <person name="Muto C."/>
            <person name="Satou K."/>
            <person name="Teruya K."/>
            <person name="Shiroma A."/>
            <person name="Shimoji M."/>
            <person name="Hirano T."/>
            <person name="Itoh T."/>
            <person name="Kaga A."/>
            <person name="Tomooka N."/>
        </authorList>
    </citation>
    <scope>NUCLEOTIDE SEQUENCE [LARGE SCALE GENOMIC DNA]</scope>
    <source>
        <strain evidence="2">cv. Shumari</strain>
    </source>
</reference>
<dbReference type="AntiFam" id="ANF00161">
    <property type="entry name" value="Shadow ORF (opposite leuA)"/>
</dbReference>
<dbReference type="EMBL" id="AP015041">
    <property type="protein sequence ID" value="BAT96496.1"/>
    <property type="molecule type" value="Genomic_DNA"/>
</dbReference>
<proteinExistence type="predicted"/>
<dbReference type="AlphaFoldDB" id="A0A0S3SUQ0"/>
<dbReference type="Proteomes" id="UP000291084">
    <property type="component" value="Chromosome 8"/>
</dbReference>
<keyword evidence="2" id="KW-1185">Reference proteome</keyword>
<name>A0A0S3SUQ0_PHAAN</name>
<gene>
    <name evidence="1" type="primary">Vigan.08G344600</name>
    <name evidence="1" type="ORF">VIGAN_08344600</name>
</gene>
<organism evidence="1 2">
    <name type="scientific">Vigna angularis var. angularis</name>
    <dbReference type="NCBI Taxonomy" id="157739"/>
    <lineage>
        <taxon>Eukaryota</taxon>
        <taxon>Viridiplantae</taxon>
        <taxon>Streptophyta</taxon>
        <taxon>Embryophyta</taxon>
        <taxon>Tracheophyta</taxon>
        <taxon>Spermatophyta</taxon>
        <taxon>Magnoliopsida</taxon>
        <taxon>eudicotyledons</taxon>
        <taxon>Gunneridae</taxon>
        <taxon>Pentapetalae</taxon>
        <taxon>rosids</taxon>
        <taxon>fabids</taxon>
        <taxon>Fabales</taxon>
        <taxon>Fabaceae</taxon>
        <taxon>Papilionoideae</taxon>
        <taxon>50 kb inversion clade</taxon>
        <taxon>NPAAA clade</taxon>
        <taxon>indigoferoid/millettioid clade</taxon>
        <taxon>Phaseoleae</taxon>
        <taxon>Vigna</taxon>
    </lineage>
</organism>
<evidence type="ECO:0000313" key="2">
    <source>
        <dbReference type="Proteomes" id="UP000291084"/>
    </source>
</evidence>
<protein>
    <submittedName>
        <fullName evidence="1">Uncharacterized protein</fullName>
    </submittedName>
</protein>